<evidence type="ECO:0000256" key="4">
    <source>
        <dbReference type="ARBA" id="ARBA00022691"/>
    </source>
</evidence>
<dbReference type="RefSeq" id="WP_244708177.1">
    <property type="nucleotide sequence ID" value="NZ_CP095073.1"/>
</dbReference>
<gene>
    <name evidence="8" type="ORF">MUN89_12670</name>
</gene>
<evidence type="ECO:0000256" key="2">
    <source>
        <dbReference type="ARBA" id="ARBA00022603"/>
    </source>
</evidence>
<dbReference type="EMBL" id="CP095073">
    <property type="protein sequence ID" value="UOQ42817.1"/>
    <property type="molecule type" value="Genomic_DNA"/>
</dbReference>
<dbReference type="PANTHER" id="PTHR44307">
    <property type="entry name" value="PHOSPHOETHANOLAMINE METHYLTRANSFERASE"/>
    <property type="match status" value="1"/>
</dbReference>
<dbReference type="Pfam" id="PF13649">
    <property type="entry name" value="Methyltransf_25"/>
    <property type="match status" value="1"/>
</dbReference>
<dbReference type="GO" id="GO:0008168">
    <property type="term" value="F:methyltransferase activity"/>
    <property type="evidence" value="ECO:0007669"/>
    <property type="project" value="UniProtKB-KW"/>
</dbReference>
<keyword evidence="4" id="KW-0949">S-adenosyl-L-methionine</keyword>
<dbReference type="InterPro" id="IPR029063">
    <property type="entry name" value="SAM-dependent_MTases_sf"/>
</dbReference>
<evidence type="ECO:0000259" key="7">
    <source>
        <dbReference type="Pfam" id="PF13649"/>
    </source>
</evidence>
<evidence type="ECO:0000313" key="9">
    <source>
        <dbReference type="Proteomes" id="UP000831787"/>
    </source>
</evidence>
<keyword evidence="3" id="KW-0808">Transferase</keyword>
<dbReference type="Gene3D" id="3.40.50.150">
    <property type="entry name" value="Vaccinia Virus protein VP39"/>
    <property type="match status" value="1"/>
</dbReference>
<evidence type="ECO:0000256" key="5">
    <source>
        <dbReference type="ARBA" id="ARBA00025707"/>
    </source>
</evidence>
<organism evidence="8 9">
    <name type="scientific">Halobacillus salinarum</name>
    <dbReference type="NCBI Taxonomy" id="2932257"/>
    <lineage>
        <taxon>Bacteria</taxon>
        <taxon>Bacillati</taxon>
        <taxon>Bacillota</taxon>
        <taxon>Bacilli</taxon>
        <taxon>Bacillales</taxon>
        <taxon>Bacillaceae</taxon>
        <taxon>Halobacillus</taxon>
    </lineage>
</organism>
<evidence type="ECO:0000313" key="8">
    <source>
        <dbReference type="EMBL" id="UOQ42817.1"/>
    </source>
</evidence>
<dbReference type="InterPro" id="IPR023576">
    <property type="entry name" value="UbiE/COQ5_MeTrFase_CS"/>
</dbReference>
<feature type="domain" description="Methyltransferase" evidence="7">
    <location>
        <begin position="40"/>
        <end position="132"/>
    </location>
</feature>
<dbReference type="Proteomes" id="UP000831787">
    <property type="component" value="Chromosome"/>
</dbReference>
<protein>
    <submittedName>
        <fullName evidence="8">Class I SAM-dependent methyltransferase</fullName>
    </submittedName>
</protein>
<evidence type="ECO:0000256" key="1">
    <source>
        <dbReference type="ARBA" id="ARBA00005189"/>
    </source>
</evidence>
<reference evidence="8 9" key="1">
    <citation type="submission" date="2022-04" db="EMBL/GenBank/DDBJ databases">
        <title>Halobacillus sp. isolated from saltern.</title>
        <authorList>
            <person name="Won M."/>
            <person name="Lee C.-M."/>
            <person name="Woen H.-Y."/>
            <person name="Kwon S.-W."/>
        </authorList>
    </citation>
    <scope>NUCLEOTIDE SEQUENCE [LARGE SCALE GENOMIC DNA]</scope>
    <source>
        <strain evidence="8 9">SSBR10-3</strain>
    </source>
</reference>
<name>A0ABY4EEC9_9BACI</name>
<keyword evidence="9" id="KW-1185">Reference proteome</keyword>
<dbReference type="InterPro" id="IPR041698">
    <property type="entry name" value="Methyltransf_25"/>
</dbReference>
<comment type="pathway">
    <text evidence="1">Lipid metabolism.</text>
</comment>
<evidence type="ECO:0000256" key="6">
    <source>
        <dbReference type="ARBA" id="ARBA00047622"/>
    </source>
</evidence>
<proteinExistence type="predicted"/>
<sequence length="234" mass="26336">MENKYLDLLALFGIGGAHPGGLALTEDLLNEEKITPETYVLDIGCGTGQTAWHLFHTFGCRVAAVDQHPLMIEKTKKRFEDHLSRVDIIQGDAENLEFDSDLFDLVLSESVVSFTSIEKTIGELYRVLKPGGHLLMIEMTAENKLSDSEKQEVHDIYGVKQVFCENEWKDLLYEKGFTYIEAEDISLAHAAADQQDYSPSANIGVEHYDLWVKHAAFISSADVPIGCRVYRCYK</sequence>
<dbReference type="GO" id="GO:0032259">
    <property type="term" value="P:methylation"/>
    <property type="evidence" value="ECO:0007669"/>
    <property type="project" value="UniProtKB-KW"/>
</dbReference>
<dbReference type="CDD" id="cd02440">
    <property type="entry name" value="AdoMet_MTases"/>
    <property type="match status" value="1"/>
</dbReference>
<dbReference type="PROSITE" id="PS01184">
    <property type="entry name" value="UBIE_2"/>
    <property type="match status" value="1"/>
</dbReference>
<dbReference type="SUPFAM" id="SSF53335">
    <property type="entry name" value="S-adenosyl-L-methionine-dependent methyltransferases"/>
    <property type="match status" value="1"/>
</dbReference>
<comment type="catalytic activity">
    <reaction evidence="6">
        <text>phosphoethanolamine + S-adenosyl-L-methionine = N-methylethanolamine phosphate + S-adenosyl-L-homocysteine + H(+)</text>
        <dbReference type="Rhea" id="RHEA:20365"/>
        <dbReference type="ChEBI" id="CHEBI:15378"/>
        <dbReference type="ChEBI" id="CHEBI:57781"/>
        <dbReference type="ChEBI" id="CHEBI:57856"/>
        <dbReference type="ChEBI" id="CHEBI:58190"/>
        <dbReference type="ChEBI" id="CHEBI:59789"/>
        <dbReference type="EC" id="2.1.1.103"/>
    </reaction>
    <physiologicalReaction direction="left-to-right" evidence="6">
        <dbReference type="Rhea" id="RHEA:20366"/>
    </physiologicalReaction>
</comment>
<comment type="pathway">
    <text evidence="5">Phospholipid metabolism.</text>
</comment>
<evidence type="ECO:0000256" key="3">
    <source>
        <dbReference type="ARBA" id="ARBA00022679"/>
    </source>
</evidence>
<dbReference type="PANTHER" id="PTHR44307:SF2">
    <property type="entry name" value="PHOSPHOETHANOLAMINE METHYLTRANSFERASE ISOFORM X1"/>
    <property type="match status" value="1"/>
</dbReference>
<keyword evidence="2 8" id="KW-0489">Methyltransferase</keyword>
<accession>A0ABY4EEC9</accession>